<comment type="caution">
    <text evidence="3">The sequence shown here is derived from an EMBL/GenBank/DDBJ whole genome shotgun (WGS) entry which is preliminary data.</text>
</comment>
<keyword evidence="2" id="KW-0472">Membrane</keyword>
<evidence type="ECO:0000313" key="3">
    <source>
        <dbReference type="EMBL" id="TSJ38595.1"/>
    </source>
</evidence>
<feature type="region of interest" description="Disordered" evidence="1">
    <location>
        <begin position="91"/>
        <end position="131"/>
    </location>
</feature>
<keyword evidence="4" id="KW-1185">Reference proteome</keyword>
<evidence type="ECO:0000256" key="1">
    <source>
        <dbReference type="SAM" id="MobiDB-lite"/>
    </source>
</evidence>
<sequence length="436" mass="47308">MKSEDKFFSGIEDTLHSYEDAYVPGAWEDFQQKRKRRRMGILFLRLGSAAAVLLLLSYVAFQLSTKAPVAVQTVSTKKKVTPTVPQQIIPVQPQQQQNITQQPAQTDPGVDRSFTAKNSSKPSTQHKEQVDPFNNIVKVQPSQNPPKQVVLSAFKNSDSTVNTIAAAGNPVKNNNQVYKPVQKPVIDSALGKPAKGIIPSDGVMANTHVDNKKYTVTGRSVYDSIMNSKVNNRVTATTKKEGKNLTYSMVVQPALGNQKINLGTGLQVAYKLSDNLYVNSGIGYSALNGTAAGTTSADAFSKTQNVNLAVSGFEVPLGLQYRTEGGFYVSAGVVGMGVVNNHLQYDQVVESTSTFATSNSQGLVQQAVRLTAEKQTQDSKEKINNYLGFYMLSIGQKKTIGNKKINFGPFMRVPFGGVSSQNVKFLQGGISLGFDF</sequence>
<keyword evidence="2" id="KW-0812">Transmembrane</keyword>
<protein>
    <submittedName>
        <fullName evidence="3">Uncharacterized protein</fullName>
    </submittedName>
</protein>
<dbReference type="OrthoDB" id="1419682at2"/>
<proteinExistence type="predicted"/>
<gene>
    <name evidence="3" type="ORF">FO440_18955</name>
</gene>
<feature type="transmembrane region" description="Helical" evidence="2">
    <location>
        <begin position="42"/>
        <end position="61"/>
    </location>
</feature>
<dbReference type="Proteomes" id="UP000318733">
    <property type="component" value="Unassembled WGS sequence"/>
</dbReference>
<dbReference type="AlphaFoldDB" id="A0A556MFN8"/>
<evidence type="ECO:0000256" key="2">
    <source>
        <dbReference type="SAM" id="Phobius"/>
    </source>
</evidence>
<organism evidence="3 4">
    <name type="scientific">Mucilaginibacter corticis</name>
    <dbReference type="NCBI Taxonomy" id="2597670"/>
    <lineage>
        <taxon>Bacteria</taxon>
        <taxon>Pseudomonadati</taxon>
        <taxon>Bacteroidota</taxon>
        <taxon>Sphingobacteriia</taxon>
        <taxon>Sphingobacteriales</taxon>
        <taxon>Sphingobacteriaceae</taxon>
        <taxon>Mucilaginibacter</taxon>
    </lineage>
</organism>
<feature type="compositionally biased region" description="Low complexity" evidence="1">
    <location>
        <begin position="91"/>
        <end position="103"/>
    </location>
</feature>
<keyword evidence="2" id="KW-1133">Transmembrane helix</keyword>
<reference evidence="3 4" key="1">
    <citation type="submission" date="2019-07" db="EMBL/GenBank/DDBJ databases">
        <authorList>
            <person name="Huq M.A."/>
        </authorList>
    </citation>
    <scope>NUCLEOTIDE SEQUENCE [LARGE SCALE GENOMIC DNA]</scope>
    <source>
        <strain evidence="3 4">MAH-19</strain>
    </source>
</reference>
<dbReference type="RefSeq" id="WP_144249877.1">
    <property type="nucleotide sequence ID" value="NZ_VLPK01000004.1"/>
</dbReference>
<name>A0A556MFN8_9SPHI</name>
<accession>A0A556MFN8</accession>
<evidence type="ECO:0000313" key="4">
    <source>
        <dbReference type="Proteomes" id="UP000318733"/>
    </source>
</evidence>
<dbReference type="EMBL" id="VLPK01000004">
    <property type="protein sequence ID" value="TSJ38595.1"/>
    <property type="molecule type" value="Genomic_DNA"/>
</dbReference>